<proteinExistence type="predicted"/>
<keyword evidence="1" id="KW-1133">Transmembrane helix</keyword>
<evidence type="ECO:0000256" key="1">
    <source>
        <dbReference type="SAM" id="Phobius"/>
    </source>
</evidence>
<dbReference type="RefSeq" id="WP_057864493.1">
    <property type="nucleotide sequence ID" value="NZ_BKAB01000050.1"/>
</dbReference>
<accession>A0ABQ0XFC2</accession>
<feature type="transmembrane region" description="Helical" evidence="1">
    <location>
        <begin position="102"/>
        <end position="122"/>
    </location>
</feature>
<feature type="transmembrane region" description="Helical" evidence="1">
    <location>
        <begin position="156"/>
        <end position="173"/>
    </location>
</feature>
<feature type="transmembrane region" description="Helical" evidence="1">
    <location>
        <begin position="75"/>
        <end position="96"/>
    </location>
</feature>
<organism evidence="2 3">
    <name type="scientific">Lentilactobacillus diolivorans</name>
    <dbReference type="NCBI Taxonomy" id="179838"/>
    <lineage>
        <taxon>Bacteria</taxon>
        <taxon>Bacillati</taxon>
        <taxon>Bacillota</taxon>
        <taxon>Bacilli</taxon>
        <taxon>Lactobacillales</taxon>
        <taxon>Lactobacillaceae</taxon>
        <taxon>Lentilactobacillus</taxon>
    </lineage>
</organism>
<evidence type="ECO:0000313" key="2">
    <source>
        <dbReference type="EMBL" id="GEP24781.1"/>
    </source>
</evidence>
<keyword evidence="3" id="KW-1185">Reference proteome</keyword>
<dbReference type="Proteomes" id="UP000321409">
    <property type="component" value="Unassembled WGS sequence"/>
</dbReference>
<reference evidence="2 3" key="1">
    <citation type="submission" date="2019-07" db="EMBL/GenBank/DDBJ databases">
        <title>Whole genome shotgun sequence of Lactobacillus diolivorans NBRC 107869.</title>
        <authorList>
            <person name="Hosoyama A."/>
            <person name="Uohara A."/>
            <person name="Ohji S."/>
            <person name="Ichikawa N."/>
        </authorList>
    </citation>
    <scope>NUCLEOTIDE SEQUENCE [LARGE SCALE GENOMIC DNA]</scope>
    <source>
        <strain evidence="2 3">NBRC 107869</strain>
    </source>
</reference>
<evidence type="ECO:0000313" key="3">
    <source>
        <dbReference type="Proteomes" id="UP000321409"/>
    </source>
</evidence>
<sequence length="176" mass="20073">MTKLKLSKFTQYSLIGWTILMIIFWLSIAKGNLFKPIPLHFTFHFTNIFGYLWVRFILLAAYVIFSIVPWRNIVILPSLPVLGSIVLAILTVIPIIMTGNLVGIILDICAVIAHIVFAYYALLTSIQIIHNVQYHWRGNYFLSWLVTVGIKLKTNWLPLVGSALIYSVINIILEAK</sequence>
<evidence type="ECO:0008006" key="4">
    <source>
        <dbReference type="Google" id="ProtNLM"/>
    </source>
</evidence>
<gene>
    <name evidence="2" type="ORF">LDI01_23740</name>
</gene>
<comment type="caution">
    <text evidence="2">The sequence shown here is derived from an EMBL/GenBank/DDBJ whole genome shotgun (WGS) entry which is preliminary data.</text>
</comment>
<feature type="transmembrane region" description="Helical" evidence="1">
    <location>
        <begin position="48"/>
        <end position="68"/>
    </location>
</feature>
<keyword evidence="1" id="KW-0812">Transmembrane</keyword>
<protein>
    <recommendedName>
        <fullName evidence="4">Integral membrane protein</fullName>
    </recommendedName>
</protein>
<keyword evidence="1" id="KW-0472">Membrane</keyword>
<dbReference type="EMBL" id="BKAB01000050">
    <property type="protein sequence ID" value="GEP24781.1"/>
    <property type="molecule type" value="Genomic_DNA"/>
</dbReference>
<name>A0ABQ0XFC2_9LACO</name>
<feature type="transmembrane region" description="Helical" evidence="1">
    <location>
        <begin position="12"/>
        <end position="28"/>
    </location>
</feature>